<reference evidence="3 4" key="1">
    <citation type="journal article" date="2018" name="Mol. Biol. Evol.">
        <title>Analysis of the draft genome of the red seaweed Gracilariopsis chorda provides insights into genome size evolution in Rhodophyta.</title>
        <authorList>
            <person name="Lee J."/>
            <person name="Yang E.C."/>
            <person name="Graf L."/>
            <person name="Yang J.H."/>
            <person name="Qiu H."/>
            <person name="Zel Zion U."/>
            <person name="Chan C.X."/>
            <person name="Stephens T.G."/>
            <person name="Weber A.P.M."/>
            <person name="Boo G.H."/>
            <person name="Boo S.M."/>
            <person name="Kim K.M."/>
            <person name="Shin Y."/>
            <person name="Jung M."/>
            <person name="Lee S.J."/>
            <person name="Yim H.S."/>
            <person name="Lee J.H."/>
            <person name="Bhattacharya D."/>
            <person name="Yoon H.S."/>
        </authorList>
    </citation>
    <scope>NUCLEOTIDE SEQUENCE [LARGE SCALE GENOMIC DNA]</scope>
    <source>
        <strain evidence="3 4">SKKU-2015</strain>
        <tissue evidence="3">Whole body</tissue>
    </source>
</reference>
<keyword evidence="4" id="KW-1185">Reference proteome</keyword>
<dbReference type="STRING" id="448386.A0A2V3IG60"/>
<evidence type="ECO:0000256" key="2">
    <source>
        <dbReference type="SAM" id="MobiDB-lite"/>
    </source>
</evidence>
<dbReference type="Proteomes" id="UP000247409">
    <property type="component" value="Unassembled WGS sequence"/>
</dbReference>
<evidence type="ECO:0000313" key="3">
    <source>
        <dbReference type="EMBL" id="PXF41032.1"/>
    </source>
</evidence>
<name>A0A2V3IG60_9FLOR</name>
<proteinExistence type="predicted"/>
<dbReference type="EMBL" id="NBIV01000241">
    <property type="protein sequence ID" value="PXF41032.1"/>
    <property type="molecule type" value="Genomic_DNA"/>
</dbReference>
<gene>
    <name evidence="3" type="ORF">BWQ96_09247</name>
</gene>
<organism evidence="3 4">
    <name type="scientific">Gracilariopsis chorda</name>
    <dbReference type="NCBI Taxonomy" id="448386"/>
    <lineage>
        <taxon>Eukaryota</taxon>
        <taxon>Rhodophyta</taxon>
        <taxon>Florideophyceae</taxon>
        <taxon>Rhodymeniophycidae</taxon>
        <taxon>Gracilariales</taxon>
        <taxon>Gracilariaceae</taxon>
        <taxon>Gracilariopsis</taxon>
    </lineage>
</organism>
<dbReference type="AlphaFoldDB" id="A0A2V3IG60"/>
<accession>A0A2V3IG60</accession>
<feature type="region of interest" description="Disordered" evidence="2">
    <location>
        <begin position="39"/>
        <end position="79"/>
    </location>
</feature>
<dbReference type="OrthoDB" id="2019915at2759"/>
<feature type="coiled-coil region" evidence="1">
    <location>
        <begin position="95"/>
        <end position="122"/>
    </location>
</feature>
<protein>
    <submittedName>
        <fullName evidence="3">Light-harvesting complex-like protein OHP2, chloroplastic</fullName>
    </submittedName>
</protein>
<evidence type="ECO:0000256" key="1">
    <source>
        <dbReference type="SAM" id="Coils"/>
    </source>
</evidence>
<feature type="compositionally biased region" description="Pro residues" evidence="2">
    <location>
        <begin position="51"/>
        <end position="63"/>
    </location>
</feature>
<sequence length="170" mass="19555">MHPQLAFANSSNVSFNRIRRSQTCIRPTTTTRVAVRRWRATAADPERPKNIQPPTPDPLPEPPAQQESQPDAQPVPDAQFEQQVPGKIQLDELTIAKQRTVLEEYSRELRQKRLEEEREAARIFGWVPYAETLNGRLAMFFLVTGLLTEYWTGYTLPEQVELMLRTLGII</sequence>
<evidence type="ECO:0000313" key="4">
    <source>
        <dbReference type="Proteomes" id="UP000247409"/>
    </source>
</evidence>
<dbReference type="SUPFAM" id="SSF103511">
    <property type="entry name" value="Chlorophyll a-b binding protein"/>
    <property type="match status" value="1"/>
</dbReference>
<comment type="caution">
    <text evidence="3">The sequence shown here is derived from an EMBL/GenBank/DDBJ whole genome shotgun (WGS) entry which is preliminary data.</text>
</comment>
<keyword evidence="1" id="KW-0175">Coiled coil</keyword>